<dbReference type="Proteomes" id="UP001244011">
    <property type="component" value="Unassembled WGS sequence"/>
</dbReference>
<feature type="compositionally biased region" description="Basic and acidic residues" evidence="1">
    <location>
        <begin position="27"/>
        <end position="50"/>
    </location>
</feature>
<keyword evidence="3" id="KW-1185">Reference proteome</keyword>
<dbReference type="GeneID" id="85310956"/>
<protein>
    <submittedName>
        <fullName evidence="2">Uncharacterized protein</fullName>
    </submittedName>
</protein>
<proteinExistence type="predicted"/>
<sequence>MTPWIAALLSRLLRSRPPQAASSLPIERCRQQGDKEVKSGTDRRPLDIESHPRWDVCDRRQYRECPLPVDAGPLVVASLLV</sequence>
<reference evidence="2" key="1">
    <citation type="submission" date="2023-06" db="EMBL/GenBank/DDBJ databases">
        <title>Genome-scale phylogeny and comparative genomics of the fungal order Sordariales.</title>
        <authorList>
            <consortium name="Lawrence Berkeley National Laboratory"/>
            <person name="Hensen N."/>
            <person name="Bonometti L."/>
            <person name="Westerberg I."/>
            <person name="Brannstrom I.O."/>
            <person name="Guillou S."/>
            <person name="Cros-Aarteil S."/>
            <person name="Calhoun S."/>
            <person name="Haridas S."/>
            <person name="Kuo A."/>
            <person name="Mondo S."/>
            <person name="Pangilinan J."/>
            <person name="Riley R."/>
            <person name="Labutti K."/>
            <person name="Andreopoulos B."/>
            <person name="Lipzen A."/>
            <person name="Chen C."/>
            <person name="Yanf M."/>
            <person name="Daum C."/>
            <person name="Ng V."/>
            <person name="Clum A."/>
            <person name="Steindorff A."/>
            <person name="Ohm R."/>
            <person name="Martin F."/>
            <person name="Silar P."/>
            <person name="Natvig D."/>
            <person name="Lalanne C."/>
            <person name="Gautier V."/>
            <person name="Ament-Velasquez S.L."/>
            <person name="Kruys A."/>
            <person name="Hutchinson M.I."/>
            <person name="Powell A.J."/>
            <person name="Barry K."/>
            <person name="Miller A.N."/>
            <person name="Grigoriev I.V."/>
            <person name="Debuchy R."/>
            <person name="Gladieux P."/>
            <person name="Thoren M.H."/>
            <person name="Johannesson H."/>
        </authorList>
    </citation>
    <scope>NUCLEOTIDE SEQUENCE</scope>
    <source>
        <strain evidence="2">8032-3</strain>
    </source>
</reference>
<evidence type="ECO:0000313" key="2">
    <source>
        <dbReference type="EMBL" id="KAK1767730.1"/>
    </source>
</evidence>
<accession>A0AAJ0FP17</accession>
<dbReference type="RefSeq" id="XP_060283943.1">
    <property type="nucleotide sequence ID" value="XM_060427769.1"/>
</dbReference>
<name>A0AAJ0FP17_9PEZI</name>
<feature type="region of interest" description="Disordered" evidence="1">
    <location>
        <begin position="19"/>
        <end position="50"/>
    </location>
</feature>
<organism evidence="2 3">
    <name type="scientific">Phialemonium atrogriseum</name>
    <dbReference type="NCBI Taxonomy" id="1093897"/>
    <lineage>
        <taxon>Eukaryota</taxon>
        <taxon>Fungi</taxon>
        <taxon>Dikarya</taxon>
        <taxon>Ascomycota</taxon>
        <taxon>Pezizomycotina</taxon>
        <taxon>Sordariomycetes</taxon>
        <taxon>Sordariomycetidae</taxon>
        <taxon>Cephalothecales</taxon>
        <taxon>Cephalothecaceae</taxon>
        <taxon>Phialemonium</taxon>
    </lineage>
</organism>
<comment type="caution">
    <text evidence="2">The sequence shown here is derived from an EMBL/GenBank/DDBJ whole genome shotgun (WGS) entry which is preliminary data.</text>
</comment>
<dbReference type="EMBL" id="MU839007">
    <property type="protein sequence ID" value="KAK1767730.1"/>
    <property type="molecule type" value="Genomic_DNA"/>
</dbReference>
<dbReference type="AlphaFoldDB" id="A0AAJ0FP17"/>
<gene>
    <name evidence="2" type="ORF">QBC33DRAFT_537139</name>
</gene>
<evidence type="ECO:0000313" key="3">
    <source>
        <dbReference type="Proteomes" id="UP001244011"/>
    </source>
</evidence>
<evidence type="ECO:0000256" key="1">
    <source>
        <dbReference type="SAM" id="MobiDB-lite"/>
    </source>
</evidence>